<dbReference type="eggNOG" id="COG3473">
    <property type="taxonomic scope" value="Bacteria"/>
</dbReference>
<dbReference type="PANTHER" id="PTHR40267:SF1">
    <property type="entry name" value="BLR3294 PROTEIN"/>
    <property type="match status" value="1"/>
</dbReference>
<gene>
    <name evidence="1" type="ORF">IT41_10370</name>
</gene>
<sequence>MTGKGLSRMQRDNLARFGLIALATDLTIEGDAARLLPANCRLHVTRIAFENPTTRENLLRIGPHLRAAADLLVPGVGLRGIGFGCTSAAAVLGQGVEAAIGDRAPVSTPGGAALRGFRALGVGRIALMTPYLPRTADLVGDYFQAQGLRVVRRHSMGHADDREMAMLSPDEVVDFALESDHPEAEALFISCTALPAVPVIERIEARLGKPVVSSNLALFWAMLDIAAIPASGPGRLFGVRTW</sequence>
<dbReference type="PIRSF" id="PIRSF015736">
    <property type="entry name" value="MI"/>
    <property type="match status" value="1"/>
</dbReference>
<dbReference type="InterPro" id="IPR026286">
    <property type="entry name" value="MaiA/AMDase"/>
</dbReference>
<evidence type="ECO:0000313" key="1">
    <source>
        <dbReference type="EMBL" id="KGJ04511.1"/>
    </source>
</evidence>
<dbReference type="EMBL" id="JRKN01000011">
    <property type="protein sequence ID" value="KGJ04511.1"/>
    <property type="molecule type" value="Genomic_DNA"/>
</dbReference>
<protein>
    <recommendedName>
        <fullName evidence="3">Maleate isomerase</fullName>
    </recommendedName>
</protein>
<keyword evidence="2" id="KW-1185">Reference proteome</keyword>
<dbReference type="PANTHER" id="PTHR40267">
    <property type="entry name" value="BLR3294 PROTEIN"/>
    <property type="match status" value="1"/>
</dbReference>
<evidence type="ECO:0000313" key="2">
    <source>
        <dbReference type="Proteomes" id="UP000029846"/>
    </source>
</evidence>
<dbReference type="STRING" id="376733.SAMN04487972_11278"/>
<reference evidence="1 2" key="2">
    <citation type="submission" date="2014-10" db="EMBL/GenBank/DDBJ databases">
        <title>Paracoccus sanguinis sp. nov., isolated from clinical specimens of New York State patients.</title>
        <authorList>
            <person name="Mingle L.A."/>
            <person name="Cole J.A."/>
            <person name="Lapierre P."/>
            <person name="Musser K.A."/>
        </authorList>
    </citation>
    <scope>NUCLEOTIDE SEQUENCE [LARGE SCALE GENOMIC DNA]</scope>
    <source>
        <strain evidence="1 2">JCM 14014</strain>
    </source>
</reference>
<reference evidence="1 2" key="1">
    <citation type="submission" date="2014-09" db="EMBL/GenBank/DDBJ databases">
        <authorList>
            <person name="McGinnis J.M."/>
            <person name="Wolfgang W.J."/>
        </authorList>
    </citation>
    <scope>NUCLEOTIDE SEQUENCE [LARGE SCALE GENOMIC DNA]</scope>
    <source>
        <strain evidence="1 2">JCM 14014</strain>
    </source>
</reference>
<dbReference type="Pfam" id="PF17645">
    <property type="entry name" value="Amdase"/>
    <property type="match status" value="1"/>
</dbReference>
<organism evidence="1 2">
    <name type="scientific">Paracoccus halophilus</name>
    <dbReference type="NCBI Taxonomy" id="376733"/>
    <lineage>
        <taxon>Bacteria</taxon>
        <taxon>Pseudomonadati</taxon>
        <taxon>Pseudomonadota</taxon>
        <taxon>Alphaproteobacteria</taxon>
        <taxon>Rhodobacterales</taxon>
        <taxon>Paracoccaceae</taxon>
        <taxon>Paracoccus</taxon>
    </lineage>
</organism>
<proteinExistence type="predicted"/>
<dbReference type="Gene3D" id="3.40.50.12500">
    <property type="match status" value="1"/>
</dbReference>
<accession>A0A099F2S0</accession>
<dbReference type="Proteomes" id="UP000029846">
    <property type="component" value="Unassembled WGS sequence"/>
</dbReference>
<evidence type="ECO:0008006" key="3">
    <source>
        <dbReference type="Google" id="ProtNLM"/>
    </source>
</evidence>
<dbReference type="InterPro" id="IPR053714">
    <property type="entry name" value="Iso_Racemase_Enz_sf"/>
</dbReference>
<dbReference type="AlphaFoldDB" id="A0A099F2S0"/>
<comment type="caution">
    <text evidence="1">The sequence shown here is derived from an EMBL/GenBank/DDBJ whole genome shotgun (WGS) entry which is preliminary data.</text>
</comment>
<name>A0A099F2S0_9RHOB</name>